<keyword evidence="4 7" id="KW-0812">Transmembrane</keyword>
<feature type="transmembrane region" description="Helical" evidence="7">
    <location>
        <begin position="414"/>
        <end position="434"/>
    </location>
</feature>
<feature type="transmembrane region" description="Helical" evidence="7">
    <location>
        <begin position="242"/>
        <end position="259"/>
    </location>
</feature>
<keyword evidence="3" id="KW-1003">Cell membrane</keyword>
<evidence type="ECO:0000256" key="5">
    <source>
        <dbReference type="ARBA" id="ARBA00022989"/>
    </source>
</evidence>
<evidence type="ECO:0000256" key="3">
    <source>
        <dbReference type="ARBA" id="ARBA00022475"/>
    </source>
</evidence>
<dbReference type="GO" id="GO:0005886">
    <property type="term" value="C:plasma membrane"/>
    <property type="evidence" value="ECO:0007669"/>
    <property type="project" value="UniProtKB-SubCell"/>
</dbReference>
<comment type="caution">
    <text evidence="9">The sequence shown here is derived from an EMBL/GenBank/DDBJ whole genome shotgun (WGS) entry which is preliminary data.</text>
</comment>
<feature type="transmembrane region" description="Helical" evidence="7">
    <location>
        <begin position="149"/>
        <end position="171"/>
    </location>
</feature>
<dbReference type="InterPro" id="IPR036259">
    <property type="entry name" value="MFS_trans_sf"/>
</dbReference>
<evidence type="ECO:0000256" key="1">
    <source>
        <dbReference type="ARBA" id="ARBA00004651"/>
    </source>
</evidence>
<feature type="domain" description="Major facilitator superfamily (MFS) profile" evidence="8">
    <location>
        <begin position="26"/>
        <end position="473"/>
    </location>
</feature>
<evidence type="ECO:0000313" key="9">
    <source>
        <dbReference type="EMBL" id="RHW23974.1"/>
    </source>
</evidence>
<dbReference type="PANTHER" id="PTHR42718:SF46">
    <property type="entry name" value="BLR6921 PROTEIN"/>
    <property type="match status" value="1"/>
</dbReference>
<feature type="transmembrane region" description="Helical" evidence="7">
    <location>
        <begin position="177"/>
        <end position="199"/>
    </location>
</feature>
<evidence type="ECO:0000256" key="2">
    <source>
        <dbReference type="ARBA" id="ARBA00022448"/>
    </source>
</evidence>
<feature type="transmembrane region" description="Helical" evidence="7">
    <location>
        <begin position="279"/>
        <end position="303"/>
    </location>
</feature>
<proteinExistence type="predicted"/>
<dbReference type="InterPro" id="IPR011701">
    <property type="entry name" value="MFS"/>
</dbReference>
<evidence type="ECO:0000259" key="8">
    <source>
        <dbReference type="PROSITE" id="PS50850"/>
    </source>
</evidence>
<dbReference type="Gene3D" id="1.20.1250.20">
    <property type="entry name" value="MFS general substrate transporter like domains"/>
    <property type="match status" value="1"/>
</dbReference>
<name>A0A417XU02_9ACTN</name>
<evidence type="ECO:0000256" key="4">
    <source>
        <dbReference type="ARBA" id="ARBA00022692"/>
    </source>
</evidence>
<sequence>MQTVRPGRRPDPSRSVLITRGRHQITFAVLMVAVGSFALLQSLVVPVLGQLERELDTNQTTVTWVLTAYLLSASVSTPLLGRLGDVVGKKRMLVLTLAALSVGSLMAALSESIGWLIVARTVQGVGGGVIPLSFGIIRDEFPHDKVNNGLSVVASLAAVGFGIGIVAAGPIVELLSYHWLFWIPMVTTALTALAAATLVPESPVRTPGRIPLVPALLLSAWLLVLLIGVSQGNRWGWESSRVVALLVGAAILAAAWIVVETRVPVPLIDMRMMRRRGVWTANAVAGFVGFGVYASFGFLPQFLQTPAEAGYGFDATLTESGHLLLPSAVASFLMGFLTARLVKRLGTRVVIMSGTLASAAAFASIAVWHDATWQLFVATTFQGIGTGLVFSSLAGAVIAAVPSDQTGVASGMNANIRTIGGSVGSAVMAGVVTARLGPTGAPAESGYVVGFAVLAAAMTLAAAAAAFMPDVRDQPTHDPLEDAQNAGLALVPGGPALTEVHPPGGR</sequence>
<feature type="transmembrane region" description="Helical" evidence="7">
    <location>
        <begin position="61"/>
        <end position="80"/>
    </location>
</feature>
<dbReference type="Pfam" id="PF07690">
    <property type="entry name" value="MFS_1"/>
    <property type="match status" value="1"/>
</dbReference>
<organism evidence="9 10">
    <name type="scientific">Nocardioides immobilis</name>
    <dbReference type="NCBI Taxonomy" id="2049295"/>
    <lineage>
        <taxon>Bacteria</taxon>
        <taxon>Bacillati</taxon>
        <taxon>Actinomycetota</taxon>
        <taxon>Actinomycetes</taxon>
        <taxon>Propionibacteriales</taxon>
        <taxon>Nocardioidaceae</taxon>
        <taxon>Nocardioides</taxon>
    </lineage>
</organism>
<dbReference type="EMBL" id="QXGH01000037">
    <property type="protein sequence ID" value="RHW23974.1"/>
    <property type="molecule type" value="Genomic_DNA"/>
</dbReference>
<dbReference type="Gene3D" id="1.20.1720.10">
    <property type="entry name" value="Multidrug resistance protein D"/>
    <property type="match status" value="1"/>
</dbReference>
<gene>
    <name evidence="9" type="ORF">D0Z08_26640</name>
</gene>
<dbReference type="OrthoDB" id="4484751at2"/>
<evidence type="ECO:0000313" key="10">
    <source>
        <dbReference type="Proteomes" id="UP000283644"/>
    </source>
</evidence>
<feature type="transmembrane region" description="Helical" evidence="7">
    <location>
        <begin position="349"/>
        <end position="369"/>
    </location>
</feature>
<keyword evidence="6 7" id="KW-0472">Membrane</keyword>
<comment type="subcellular location">
    <subcellularLocation>
        <location evidence="1">Cell membrane</location>
        <topology evidence="1">Multi-pass membrane protein</topology>
    </subcellularLocation>
</comment>
<protein>
    <submittedName>
        <fullName evidence="9">MFS transporter</fullName>
    </submittedName>
</protein>
<feature type="transmembrane region" description="Helical" evidence="7">
    <location>
        <begin position="211"/>
        <end position="230"/>
    </location>
</feature>
<dbReference type="PROSITE" id="PS50850">
    <property type="entry name" value="MFS"/>
    <property type="match status" value="1"/>
</dbReference>
<feature type="transmembrane region" description="Helical" evidence="7">
    <location>
        <begin position="115"/>
        <end position="137"/>
    </location>
</feature>
<keyword evidence="5 7" id="KW-1133">Transmembrane helix</keyword>
<feature type="transmembrane region" description="Helical" evidence="7">
    <location>
        <begin position="27"/>
        <end position="49"/>
    </location>
</feature>
<dbReference type="Proteomes" id="UP000283644">
    <property type="component" value="Unassembled WGS sequence"/>
</dbReference>
<dbReference type="CDD" id="cd17504">
    <property type="entry name" value="MFS_MMR_MDR_like"/>
    <property type="match status" value="1"/>
</dbReference>
<feature type="transmembrane region" description="Helical" evidence="7">
    <location>
        <begin position="323"/>
        <end position="342"/>
    </location>
</feature>
<feature type="transmembrane region" description="Helical" evidence="7">
    <location>
        <begin position="446"/>
        <end position="467"/>
    </location>
</feature>
<accession>A0A417XU02</accession>
<dbReference type="SUPFAM" id="SSF103473">
    <property type="entry name" value="MFS general substrate transporter"/>
    <property type="match status" value="1"/>
</dbReference>
<evidence type="ECO:0000256" key="6">
    <source>
        <dbReference type="ARBA" id="ARBA00023136"/>
    </source>
</evidence>
<dbReference type="PANTHER" id="PTHR42718">
    <property type="entry name" value="MAJOR FACILITATOR SUPERFAMILY MULTIDRUG TRANSPORTER MFSC"/>
    <property type="match status" value="1"/>
</dbReference>
<dbReference type="GO" id="GO:0022857">
    <property type="term" value="F:transmembrane transporter activity"/>
    <property type="evidence" value="ECO:0007669"/>
    <property type="project" value="InterPro"/>
</dbReference>
<dbReference type="InterPro" id="IPR020846">
    <property type="entry name" value="MFS_dom"/>
</dbReference>
<feature type="transmembrane region" description="Helical" evidence="7">
    <location>
        <begin position="375"/>
        <end position="402"/>
    </location>
</feature>
<feature type="transmembrane region" description="Helical" evidence="7">
    <location>
        <begin position="92"/>
        <end position="109"/>
    </location>
</feature>
<reference evidence="9 10" key="1">
    <citation type="submission" date="2018-09" db="EMBL/GenBank/DDBJ databases">
        <title>Genome sequencing of Nocardioides immobilis CCTCC AB 2017083 for comparison to Nocardioides silvaticus.</title>
        <authorList>
            <person name="Li C."/>
            <person name="Wang G."/>
        </authorList>
    </citation>
    <scope>NUCLEOTIDE SEQUENCE [LARGE SCALE GENOMIC DNA]</scope>
    <source>
        <strain evidence="9 10">CCTCC AB 2017083</strain>
    </source>
</reference>
<keyword evidence="2" id="KW-0813">Transport</keyword>
<evidence type="ECO:0000256" key="7">
    <source>
        <dbReference type="SAM" id="Phobius"/>
    </source>
</evidence>
<keyword evidence="10" id="KW-1185">Reference proteome</keyword>
<dbReference type="AlphaFoldDB" id="A0A417XU02"/>